<feature type="domain" description="HTH crp-type" evidence="5">
    <location>
        <begin position="152"/>
        <end position="222"/>
    </location>
</feature>
<dbReference type="Gene3D" id="2.60.120.10">
    <property type="entry name" value="Jelly Rolls"/>
    <property type="match status" value="1"/>
</dbReference>
<proteinExistence type="predicted"/>
<dbReference type="SUPFAM" id="SSF51206">
    <property type="entry name" value="cAMP-binding domain-like"/>
    <property type="match status" value="1"/>
</dbReference>
<dbReference type="GO" id="GO:0003677">
    <property type="term" value="F:DNA binding"/>
    <property type="evidence" value="ECO:0007669"/>
    <property type="project" value="UniProtKB-KW"/>
</dbReference>
<dbReference type="InterPro" id="IPR050397">
    <property type="entry name" value="Env_Response_Regulators"/>
</dbReference>
<dbReference type="GO" id="GO:0005829">
    <property type="term" value="C:cytosol"/>
    <property type="evidence" value="ECO:0007669"/>
    <property type="project" value="TreeGrafter"/>
</dbReference>
<accession>A0A6N4SS60</accession>
<evidence type="ECO:0000313" key="7">
    <source>
        <dbReference type="Proteomes" id="UP000001822"/>
    </source>
</evidence>
<dbReference type="SMART" id="SM00100">
    <property type="entry name" value="cNMP"/>
    <property type="match status" value="1"/>
</dbReference>
<dbReference type="RefSeq" id="WP_011585354.1">
    <property type="nucleotide sequence ID" value="NC_008255.1"/>
</dbReference>
<feature type="domain" description="Cyclic nucleotide-binding" evidence="4">
    <location>
        <begin position="37"/>
        <end position="138"/>
    </location>
</feature>
<evidence type="ECO:0000313" key="6">
    <source>
        <dbReference type="EMBL" id="ABG59237.1"/>
    </source>
</evidence>
<keyword evidence="1" id="KW-0805">Transcription regulation</keyword>
<dbReference type="Pfam" id="PF00027">
    <property type="entry name" value="cNMP_binding"/>
    <property type="match status" value="1"/>
</dbReference>
<dbReference type="GO" id="GO:0003700">
    <property type="term" value="F:DNA-binding transcription factor activity"/>
    <property type="evidence" value="ECO:0007669"/>
    <property type="project" value="TreeGrafter"/>
</dbReference>
<evidence type="ECO:0000256" key="2">
    <source>
        <dbReference type="ARBA" id="ARBA00023125"/>
    </source>
</evidence>
<dbReference type="Gene3D" id="1.10.10.10">
    <property type="entry name" value="Winged helix-like DNA-binding domain superfamily/Winged helix DNA-binding domain"/>
    <property type="match status" value="1"/>
</dbReference>
<dbReference type="SUPFAM" id="SSF46785">
    <property type="entry name" value="Winged helix' DNA-binding domain"/>
    <property type="match status" value="1"/>
</dbReference>
<dbReference type="Proteomes" id="UP000001822">
    <property type="component" value="Chromosome"/>
</dbReference>
<evidence type="ECO:0000259" key="5">
    <source>
        <dbReference type="PROSITE" id="PS51063"/>
    </source>
</evidence>
<keyword evidence="2" id="KW-0238">DNA-binding</keyword>
<dbReference type="Pfam" id="PF13545">
    <property type="entry name" value="HTH_Crp_2"/>
    <property type="match status" value="1"/>
</dbReference>
<evidence type="ECO:0000259" key="4">
    <source>
        <dbReference type="PROSITE" id="PS50042"/>
    </source>
</evidence>
<organism evidence="6 7">
    <name type="scientific">Cytophaga hutchinsonii (strain ATCC 33406 / DSM 1761 / CIP 103989 / NBRC 15051 / NCIMB 9469 / D465)</name>
    <dbReference type="NCBI Taxonomy" id="269798"/>
    <lineage>
        <taxon>Bacteria</taxon>
        <taxon>Pseudomonadati</taxon>
        <taxon>Bacteroidota</taxon>
        <taxon>Cytophagia</taxon>
        <taxon>Cytophagales</taxon>
        <taxon>Cytophagaceae</taxon>
        <taxon>Cytophaga</taxon>
    </lineage>
</organism>
<reference evidence="6 7" key="1">
    <citation type="journal article" date="2007" name="Appl. Environ. Microbiol.">
        <title>Genome sequence of the cellulolytic gliding bacterium Cytophaga hutchinsonii.</title>
        <authorList>
            <person name="Xie G."/>
            <person name="Bruce D.C."/>
            <person name="Challacombe J.F."/>
            <person name="Chertkov O."/>
            <person name="Detter J.C."/>
            <person name="Gilna P."/>
            <person name="Han C.S."/>
            <person name="Lucas S."/>
            <person name="Misra M."/>
            <person name="Myers G.L."/>
            <person name="Richardson P."/>
            <person name="Tapia R."/>
            <person name="Thayer N."/>
            <person name="Thompson L.S."/>
            <person name="Brettin T.S."/>
            <person name="Henrissat B."/>
            <person name="Wilson D.B."/>
            <person name="McBride M.J."/>
        </authorList>
    </citation>
    <scope>NUCLEOTIDE SEQUENCE [LARGE SCALE GENOMIC DNA]</scope>
    <source>
        <strain evidence="7">ATCC 33406 / DSM 1761 / CIP 103989 / NBRC 15051 / NCIMB 9469 / D465</strain>
    </source>
</reference>
<dbReference type="PANTHER" id="PTHR24567">
    <property type="entry name" value="CRP FAMILY TRANSCRIPTIONAL REGULATORY PROTEIN"/>
    <property type="match status" value="1"/>
</dbReference>
<dbReference type="InterPro" id="IPR000595">
    <property type="entry name" value="cNMP-bd_dom"/>
</dbReference>
<sequence length="237" mass="26866">MAKTIPTCSNCSNDLCLIKKIVSMPAAQAYLNQKITFMCKKGQQFIIEGAPVQGLFFIYKGKSKVMQTGINGREQIVRLCKEGEIIGHRGFAVGDQYHISAEALEDTVVCNFSNRTMLELLQELPSLTYEMMLFYAKELNVSETKVRKIAQMTVRERVVDTLLYIHRKFGQSDQLLDLQLTRKEIADFSGTTEEQIIRILSMLKKEGVIRSSGKKIGIAEIVKLKKEISEHNYFIAS</sequence>
<dbReference type="InterPro" id="IPR036388">
    <property type="entry name" value="WH-like_DNA-bd_sf"/>
</dbReference>
<dbReference type="CDD" id="cd00038">
    <property type="entry name" value="CAP_ED"/>
    <property type="match status" value="1"/>
</dbReference>
<keyword evidence="3" id="KW-0804">Transcription</keyword>
<evidence type="ECO:0000256" key="3">
    <source>
        <dbReference type="ARBA" id="ARBA00023163"/>
    </source>
</evidence>
<dbReference type="PANTHER" id="PTHR24567:SF28">
    <property type="entry name" value="LISTERIOLYSIN REGULATORY PROTEIN"/>
    <property type="match status" value="1"/>
</dbReference>
<dbReference type="PROSITE" id="PS50042">
    <property type="entry name" value="CNMP_BINDING_3"/>
    <property type="match status" value="1"/>
</dbReference>
<dbReference type="AlphaFoldDB" id="A0A6N4SS60"/>
<dbReference type="SMART" id="SM00419">
    <property type="entry name" value="HTH_CRP"/>
    <property type="match status" value="1"/>
</dbReference>
<dbReference type="CDD" id="cd00092">
    <property type="entry name" value="HTH_CRP"/>
    <property type="match status" value="1"/>
</dbReference>
<gene>
    <name evidence="6" type="primary">crp</name>
    <name evidence="6" type="ordered locus">CHU_1971</name>
</gene>
<dbReference type="InterPro" id="IPR018490">
    <property type="entry name" value="cNMP-bd_dom_sf"/>
</dbReference>
<dbReference type="InterPro" id="IPR014710">
    <property type="entry name" value="RmlC-like_jellyroll"/>
</dbReference>
<evidence type="ECO:0000256" key="1">
    <source>
        <dbReference type="ARBA" id="ARBA00023015"/>
    </source>
</evidence>
<dbReference type="PROSITE" id="PS51063">
    <property type="entry name" value="HTH_CRP_2"/>
    <property type="match status" value="1"/>
</dbReference>
<keyword evidence="7" id="KW-1185">Reference proteome</keyword>
<dbReference type="OrthoDB" id="9127033at2"/>
<name>A0A6N4SS60_CYTH3</name>
<dbReference type="InterPro" id="IPR036390">
    <property type="entry name" value="WH_DNA-bd_sf"/>
</dbReference>
<protein>
    <submittedName>
        <fullName evidence="6">Transcriptional regulator</fullName>
    </submittedName>
</protein>
<dbReference type="EMBL" id="CP000383">
    <property type="protein sequence ID" value="ABG59237.1"/>
    <property type="molecule type" value="Genomic_DNA"/>
</dbReference>
<dbReference type="InterPro" id="IPR012318">
    <property type="entry name" value="HTH_CRP"/>
</dbReference>
<dbReference type="KEGG" id="chu:CHU_1971"/>
<dbReference type="PRINTS" id="PR00034">
    <property type="entry name" value="HTHCRP"/>
</dbReference>